<evidence type="ECO:0000313" key="2">
    <source>
        <dbReference type="Proteomes" id="UP000620262"/>
    </source>
</evidence>
<dbReference type="InterPro" id="IPR001343">
    <property type="entry name" value="Hemolysn_Ca-bd"/>
</dbReference>
<dbReference type="EMBL" id="JADBEC010000002">
    <property type="protein sequence ID" value="MBE1508496.1"/>
    <property type="molecule type" value="Genomic_DNA"/>
</dbReference>
<dbReference type="SUPFAM" id="SSF51120">
    <property type="entry name" value="beta-Roll"/>
    <property type="match status" value="1"/>
</dbReference>
<dbReference type="InterPro" id="IPR011049">
    <property type="entry name" value="Serralysin-like_metalloprot_C"/>
</dbReference>
<dbReference type="RefSeq" id="WP_192732085.1">
    <property type="nucleotide sequence ID" value="NZ_BAAAVL010000010.1"/>
</dbReference>
<name>A0ABR9IZ45_RHIVS</name>
<reference evidence="1 2" key="1">
    <citation type="submission" date="2020-10" db="EMBL/GenBank/DDBJ databases">
        <title>Sequencing the genomes of 1000 actinobacteria strains.</title>
        <authorList>
            <person name="Klenk H.-P."/>
        </authorList>
    </citation>
    <scope>NUCLEOTIDE SEQUENCE [LARGE SCALE GENOMIC DNA]</scope>
    <source>
        <strain evidence="1 2">DSM 7307</strain>
    </source>
</reference>
<comment type="caution">
    <text evidence="1">The sequence shown here is derived from an EMBL/GenBank/DDBJ whole genome shotgun (WGS) entry which is preliminary data.</text>
</comment>
<accession>A0ABR9IZ45</accession>
<keyword evidence="2" id="KW-1185">Reference proteome</keyword>
<evidence type="ECO:0000313" key="1">
    <source>
        <dbReference type="EMBL" id="MBE1508496.1"/>
    </source>
</evidence>
<dbReference type="PRINTS" id="PR00313">
    <property type="entry name" value="CABNDNGRPT"/>
</dbReference>
<gene>
    <name evidence="1" type="ORF">H4W29_005741</name>
</gene>
<sequence>MMQIPPAGGNIWTNTQYLLGRAGNAPQPQSAAGQILGNLLSHLDEPTKQAYSSILSALMNGAEIQGTDAGDIILALAHAKISAGGGDDIILAGDDAEIDAGDGDDGVFAGSYATVHAGAGNDMIMTMDGATIETGSGNNYVSTYSYSSVTAGAGNDVIWTYDHATVDAGDGDDIVQTSDYSTVAGGGGNDVLQVSGHSQASGGDGNDVVIGYSYVDLTGGAGNDAMEGGDHSTIDAGEGNDLVFAYGYSTVQAGAGDDVIITSVNNGPGQDYQIFGYETVDAGEGNDYIQTGAHSNVTGGTGDDVIRLTGVDSTVNFAKGDGKDTILSRDDLTINLTGYSKDDIIIDDRGDSMVISFKGSHDSLTLDMSKGMTVHLAFGDESSMDVASTSTNARKSLATAVTGRVPILNGQIMFENQTTNLTAAEQGAQLKAQADALKARLAAK</sequence>
<organism evidence="1 2">
    <name type="scientific">Rhizobium viscosum</name>
    <name type="common">Arthrobacter viscosus</name>
    <dbReference type="NCBI Taxonomy" id="1673"/>
    <lineage>
        <taxon>Bacteria</taxon>
        <taxon>Pseudomonadati</taxon>
        <taxon>Pseudomonadota</taxon>
        <taxon>Alphaproteobacteria</taxon>
        <taxon>Hyphomicrobiales</taxon>
        <taxon>Rhizobiaceae</taxon>
        <taxon>Rhizobium/Agrobacterium group</taxon>
        <taxon>Rhizobium</taxon>
    </lineage>
</organism>
<protein>
    <recommendedName>
        <fullName evidence="3">Calcium-binding protein</fullName>
    </recommendedName>
</protein>
<dbReference type="Gene3D" id="2.160.20.160">
    <property type="match status" value="1"/>
</dbReference>
<dbReference type="Pfam" id="PF00353">
    <property type="entry name" value="HemolysinCabind"/>
    <property type="match status" value="2"/>
</dbReference>
<evidence type="ECO:0008006" key="3">
    <source>
        <dbReference type="Google" id="ProtNLM"/>
    </source>
</evidence>
<dbReference type="Proteomes" id="UP000620262">
    <property type="component" value="Unassembled WGS sequence"/>
</dbReference>
<proteinExistence type="predicted"/>